<dbReference type="SUPFAM" id="SSF54593">
    <property type="entry name" value="Glyoxalase/Bleomycin resistance protein/Dihydroxybiphenyl dioxygenase"/>
    <property type="match status" value="1"/>
</dbReference>
<dbReference type="PROSITE" id="PS51819">
    <property type="entry name" value="VOC"/>
    <property type="match status" value="1"/>
</dbReference>
<dbReference type="EMBL" id="UINC01126513">
    <property type="protein sequence ID" value="SVD05038.1"/>
    <property type="molecule type" value="Genomic_DNA"/>
</dbReference>
<dbReference type="InterPro" id="IPR029068">
    <property type="entry name" value="Glyas_Bleomycin-R_OHBP_Dase"/>
</dbReference>
<proteinExistence type="predicted"/>
<dbReference type="Gene3D" id="3.10.180.10">
    <property type="entry name" value="2,3-Dihydroxybiphenyl 1,2-Dioxygenase, domain 1"/>
    <property type="match status" value="1"/>
</dbReference>
<dbReference type="PANTHER" id="PTHR46142:SF3">
    <property type="entry name" value="F18B13.24 PROTEIN"/>
    <property type="match status" value="1"/>
</dbReference>
<evidence type="ECO:0000259" key="1">
    <source>
        <dbReference type="PROSITE" id="PS51819"/>
    </source>
</evidence>
<feature type="domain" description="VOC" evidence="1">
    <location>
        <begin position="5"/>
        <end position="120"/>
    </location>
</feature>
<dbReference type="AlphaFoldDB" id="A0A382S7B4"/>
<protein>
    <recommendedName>
        <fullName evidence="1">VOC domain-containing protein</fullName>
    </recommendedName>
</protein>
<dbReference type="InterPro" id="IPR004360">
    <property type="entry name" value="Glyas_Fos-R_dOase_dom"/>
</dbReference>
<evidence type="ECO:0000313" key="2">
    <source>
        <dbReference type="EMBL" id="SVD05038.1"/>
    </source>
</evidence>
<gene>
    <name evidence="2" type="ORF">METZ01_LOCUS357892</name>
</gene>
<dbReference type="InterPro" id="IPR037523">
    <property type="entry name" value="VOC_core"/>
</dbReference>
<sequence>MEHRELNHVALHVEDVATSCEFYERVLELEPMTRPSFQFPGAWYRLGATQELHLIGERTDPVHSGNRGNHYALMIDDMDAWEAHLQNLGVEYRERRTRPDGAFQIYVTDPDGHSIELCTAPDTAT</sequence>
<organism evidence="2">
    <name type="scientific">marine metagenome</name>
    <dbReference type="NCBI Taxonomy" id="408172"/>
    <lineage>
        <taxon>unclassified sequences</taxon>
        <taxon>metagenomes</taxon>
        <taxon>ecological metagenomes</taxon>
    </lineage>
</organism>
<dbReference type="PANTHER" id="PTHR46142">
    <property type="match status" value="1"/>
</dbReference>
<dbReference type="Pfam" id="PF00903">
    <property type="entry name" value="Glyoxalase"/>
    <property type="match status" value="1"/>
</dbReference>
<reference evidence="2" key="1">
    <citation type="submission" date="2018-05" db="EMBL/GenBank/DDBJ databases">
        <authorList>
            <person name="Lanie J.A."/>
            <person name="Ng W.-L."/>
            <person name="Kazmierczak K.M."/>
            <person name="Andrzejewski T.M."/>
            <person name="Davidsen T.M."/>
            <person name="Wayne K.J."/>
            <person name="Tettelin H."/>
            <person name="Glass J.I."/>
            <person name="Rusch D."/>
            <person name="Podicherti R."/>
            <person name="Tsui H.-C.T."/>
            <person name="Winkler M.E."/>
        </authorList>
    </citation>
    <scope>NUCLEOTIDE SEQUENCE</scope>
</reference>
<accession>A0A382S7B4</accession>
<name>A0A382S7B4_9ZZZZ</name>